<accession>A0A1I7EAC2</accession>
<dbReference type="Gene3D" id="3.40.50.720">
    <property type="entry name" value="NAD(P)-binding Rossmann-like Domain"/>
    <property type="match status" value="1"/>
</dbReference>
<gene>
    <name evidence="1" type="ORF">SAMN05192563_1015104</name>
</gene>
<organism evidence="1 2">
    <name type="scientific">Paraburkholderia aspalathi</name>
    <dbReference type="NCBI Taxonomy" id="1324617"/>
    <lineage>
        <taxon>Bacteria</taxon>
        <taxon>Pseudomonadati</taxon>
        <taxon>Pseudomonadota</taxon>
        <taxon>Betaproteobacteria</taxon>
        <taxon>Burkholderiales</taxon>
        <taxon>Burkholderiaceae</taxon>
        <taxon>Paraburkholderia</taxon>
    </lineage>
</organism>
<evidence type="ECO:0000313" key="2">
    <source>
        <dbReference type="Proteomes" id="UP000198844"/>
    </source>
</evidence>
<protein>
    <recommendedName>
        <fullName evidence="3">SDR family oxidoreductase</fullName>
    </recommendedName>
</protein>
<evidence type="ECO:0008006" key="3">
    <source>
        <dbReference type="Google" id="ProtNLM"/>
    </source>
</evidence>
<name>A0A1I7EAC2_9BURK</name>
<sequence>MPHRPASSTHPFYRRSVPMGRCATPFDVANVIGFLTSGAGQYTNGMIYAMNRGSTASYLAA</sequence>
<dbReference type="EMBL" id="FPBH01000015">
    <property type="protein sequence ID" value="SFU20803.1"/>
    <property type="molecule type" value="Genomic_DNA"/>
</dbReference>
<dbReference type="AlphaFoldDB" id="A0A1I7EAC2"/>
<dbReference type="Proteomes" id="UP000198844">
    <property type="component" value="Unassembled WGS sequence"/>
</dbReference>
<evidence type="ECO:0000313" key="1">
    <source>
        <dbReference type="EMBL" id="SFU20803.1"/>
    </source>
</evidence>
<dbReference type="SUPFAM" id="SSF51735">
    <property type="entry name" value="NAD(P)-binding Rossmann-fold domains"/>
    <property type="match status" value="1"/>
</dbReference>
<proteinExistence type="predicted"/>
<dbReference type="InterPro" id="IPR036291">
    <property type="entry name" value="NAD(P)-bd_dom_sf"/>
</dbReference>
<reference evidence="1 2" key="1">
    <citation type="submission" date="2016-10" db="EMBL/GenBank/DDBJ databases">
        <authorList>
            <person name="de Groot N.N."/>
        </authorList>
    </citation>
    <scope>NUCLEOTIDE SEQUENCE [LARGE SCALE GENOMIC DNA]</scope>
    <source>
        <strain evidence="1 2">LMG 27731</strain>
    </source>
</reference>